<feature type="transmembrane region" description="Helical" evidence="8">
    <location>
        <begin position="12"/>
        <end position="36"/>
    </location>
</feature>
<feature type="domain" description="Major facilitator superfamily (MFS) profile" evidence="9">
    <location>
        <begin position="18"/>
        <end position="505"/>
    </location>
</feature>
<dbReference type="Pfam" id="PF07690">
    <property type="entry name" value="MFS_1"/>
    <property type="match status" value="1"/>
</dbReference>
<organism evidence="10 11">
    <name type="scientific">Cupriavidus plantarum</name>
    <dbReference type="NCBI Taxonomy" id="942865"/>
    <lineage>
        <taxon>Bacteria</taxon>
        <taxon>Pseudomonadati</taxon>
        <taxon>Pseudomonadota</taxon>
        <taxon>Betaproteobacteria</taxon>
        <taxon>Burkholderiales</taxon>
        <taxon>Burkholderiaceae</taxon>
        <taxon>Cupriavidus</taxon>
    </lineage>
</organism>
<dbReference type="Gene3D" id="1.20.1720.10">
    <property type="entry name" value="Multidrug resistance protein D"/>
    <property type="match status" value="1"/>
</dbReference>
<feature type="transmembrane region" description="Helical" evidence="8">
    <location>
        <begin position="401"/>
        <end position="423"/>
    </location>
</feature>
<dbReference type="PANTHER" id="PTHR42718">
    <property type="entry name" value="MAJOR FACILITATOR SUPERFAMILY MULTIDRUG TRANSPORTER MFSC"/>
    <property type="match status" value="1"/>
</dbReference>
<keyword evidence="5 8" id="KW-0812">Transmembrane</keyword>
<evidence type="ECO:0000256" key="6">
    <source>
        <dbReference type="ARBA" id="ARBA00022989"/>
    </source>
</evidence>
<dbReference type="InterPro" id="IPR020846">
    <property type="entry name" value="MFS_dom"/>
</dbReference>
<feature type="transmembrane region" description="Helical" evidence="8">
    <location>
        <begin position="170"/>
        <end position="192"/>
    </location>
</feature>
<feature type="transmembrane region" description="Helical" evidence="8">
    <location>
        <begin position="483"/>
        <end position="500"/>
    </location>
</feature>
<dbReference type="PROSITE" id="PS50850">
    <property type="entry name" value="MFS"/>
    <property type="match status" value="1"/>
</dbReference>
<dbReference type="CDD" id="cd17503">
    <property type="entry name" value="MFS_LmrB_MDR_like"/>
    <property type="match status" value="1"/>
</dbReference>
<keyword evidence="4" id="KW-1003">Cell membrane</keyword>
<feature type="transmembrane region" description="Helical" evidence="8">
    <location>
        <begin position="143"/>
        <end position="164"/>
    </location>
</feature>
<dbReference type="SUPFAM" id="SSF103473">
    <property type="entry name" value="MFS general substrate transporter"/>
    <property type="match status" value="1"/>
</dbReference>
<evidence type="ECO:0000256" key="4">
    <source>
        <dbReference type="ARBA" id="ARBA00022475"/>
    </source>
</evidence>
<feature type="transmembrane region" description="Helical" evidence="8">
    <location>
        <begin position="338"/>
        <end position="354"/>
    </location>
</feature>
<sequence length="515" mass="55005">MSTQNDLPPLTGARMVLGSLGIGLAGFMTVLDSSIANVAIPTISGNLGVSVDEGTWVITVFAAANSVAIPLTGWLTQRFGQVRLFVTSIVLFVMASFLCGIAPSLPLLLAARALQGAVAGPLIPLSQALLLSSWPKQKASLALSLFSMIVVTGPIVGPSLGGWVTDSYSWSWIFFINVPVGLLSATLVWTLYRKRETPARKLPIDTVGLALLVIWVAALQIMLDKGKDLDWFSSSTIVVLTIVAVIAFALFVVWELTDNNPIVDLTLFKQRNFLGGTVAISIAYGIFFGTLVLLPQWMQEYLGYRALDSGLATAPLGIFAVIGAPIMGRLLPKTDARVIGTLAFVGFAAVYYMRTNFYVGIDEWHIILPTLLQGIPMALFFAPLTTIILAGQPPEKVPAAAGLSTFARMFFGGVGTSVANVLWNNRTILHHQVLTEQSSANNPVFTGQLDRYHATLGLGHNAGYALFDLTVQSQAAMMALNDIFYGAAIAMIVIIPLIWITRPARGGGGMGAAAH</sequence>
<evidence type="ECO:0000256" key="2">
    <source>
        <dbReference type="ARBA" id="ARBA00008537"/>
    </source>
</evidence>
<evidence type="ECO:0000256" key="3">
    <source>
        <dbReference type="ARBA" id="ARBA00022448"/>
    </source>
</evidence>
<evidence type="ECO:0000256" key="1">
    <source>
        <dbReference type="ARBA" id="ARBA00004651"/>
    </source>
</evidence>
<comment type="subcellular location">
    <subcellularLocation>
        <location evidence="1">Cell membrane</location>
        <topology evidence="1">Multi-pass membrane protein</topology>
    </subcellularLocation>
</comment>
<evidence type="ECO:0000259" key="9">
    <source>
        <dbReference type="PROSITE" id="PS50850"/>
    </source>
</evidence>
<comment type="caution">
    <text evidence="10">The sequence shown here is derived from an EMBL/GenBank/DDBJ whole genome shotgun (WGS) entry which is preliminary data.</text>
</comment>
<proteinExistence type="inferred from homology"/>
<gene>
    <name evidence="10" type="ORF">C7419_103674</name>
</gene>
<keyword evidence="6 8" id="KW-1133">Transmembrane helix</keyword>
<dbReference type="RefSeq" id="WP_109584373.1">
    <property type="nucleotide sequence ID" value="NZ_QGGT01000003.1"/>
</dbReference>
<keyword evidence="3" id="KW-0813">Transport</keyword>
<feature type="transmembrane region" description="Helical" evidence="8">
    <location>
        <begin position="82"/>
        <end position="103"/>
    </location>
</feature>
<protein>
    <submittedName>
        <fullName evidence="10">DHA2 family multidrug resistance protein</fullName>
    </submittedName>
</protein>
<feature type="transmembrane region" description="Helical" evidence="8">
    <location>
        <begin position="204"/>
        <end position="223"/>
    </location>
</feature>
<dbReference type="Gene3D" id="1.20.1250.20">
    <property type="entry name" value="MFS general substrate transporter like domains"/>
    <property type="match status" value="1"/>
</dbReference>
<keyword evidence="11" id="KW-1185">Reference proteome</keyword>
<evidence type="ECO:0000256" key="7">
    <source>
        <dbReference type="ARBA" id="ARBA00023136"/>
    </source>
</evidence>
<accession>A0A316EQK0</accession>
<dbReference type="Proteomes" id="UP000245754">
    <property type="component" value="Unassembled WGS sequence"/>
</dbReference>
<feature type="transmembrane region" description="Helical" evidence="8">
    <location>
        <begin position="310"/>
        <end position="331"/>
    </location>
</feature>
<dbReference type="InterPro" id="IPR036259">
    <property type="entry name" value="MFS_trans_sf"/>
</dbReference>
<name>A0A316EQK0_9BURK</name>
<dbReference type="AlphaFoldDB" id="A0A316EQK0"/>
<feature type="transmembrane region" description="Helical" evidence="8">
    <location>
        <begin position="56"/>
        <end position="75"/>
    </location>
</feature>
<dbReference type="GO" id="GO:0022857">
    <property type="term" value="F:transmembrane transporter activity"/>
    <property type="evidence" value="ECO:0007669"/>
    <property type="project" value="InterPro"/>
</dbReference>
<dbReference type="InterPro" id="IPR004638">
    <property type="entry name" value="EmrB-like"/>
</dbReference>
<keyword evidence="7 8" id="KW-0472">Membrane</keyword>
<dbReference type="EMBL" id="QGGT01000003">
    <property type="protein sequence ID" value="PWK34355.1"/>
    <property type="molecule type" value="Genomic_DNA"/>
</dbReference>
<feature type="transmembrane region" description="Helical" evidence="8">
    <location>
        <begin position="274"/>
        <end position="298"/>
    </location>
</feature>
<evidence type="ECO:0000313" key="10">
    <source>
        <dbReference type="EMBL" id="PWK34355.1"/>
    </source>
</evidence>
<feature type="transmembrane region" description="Helical" evidence="8">
    <location>
        <begin position="366"/>
        <end position="389"/>
    </location>
</feature>
<dbReference type="InterPro" id="IPR011701">
    <property type="entry name" value="MFS"/>
</dbReference>
<dbReference type="GO" id="GO:0005886">
    <property type="term" value="C:plasma membrane"/>
    <property type="evidence" value="ECO:0007669"/>
    <property type="project" value="UniProtKB-SubCell"/>
</dbReference>
<comment type="similarity">
    <text evidence="2">Belongs to the major facilitator superfamily. EmrB family.</text>
</comment>
<feature type="transmembrane region" description="Helical" evidence="8">
    <location>
        <begin position="235"/>
        <end position="254"/>
    </location>
</feature>
<evidence type="ECO:0000256" key="5">
    <source>
        <dbReference type="ARBA" id="ARBA00022692"/>
    </source>
</evidence>
<reference evidence="10 11" key="1">
    <citation type="submission" date="2018-05" db="EMBL/GenBank/DDBJ databases">
        <title>Genomic Encyclopedia of Type Strains, Phase IV (KMG-V): Genome sequencing to study the core and pangenomes of soil and plant-associated prokaryotes.</title>
        <authorList>
            <person name="Whitman W."/>
        </authorList>
    </citation>
    <scope>NUCLEOTIDE SEQUENCE [LARGE SCALE GENOMIC DNA]</scope>
    <source>
        <strain evidence="10 11">SLV-132</strain>
    </source>
</reference>
<evidence type="ECO:0000256" key="8">
    <source>
        <dbReference type="SAM" id="Phobius"/>
    </source>
</evidence>
<dbReference type="PANTHER" id="PTHR42718:SF9">
    <property type="entry name" value="MAJOR FACILITATOR SUPERFAMILY MULTIDRUG TRANSPORTER MFSC"/>
    <property type="match status" value="1"/>
</dbReference>
<dbReference type="NCBIfam" id="TIGR00711">
    <property type="entry name" value="efflux_EmrB"/>
    <property type="match status" value="1"/>
</dbReference>
<evidence type="ECO:0000313" key="11">
    <source>
        <dbReference type="Proteomes" id="UP000245754"/>
    </source>
</evidence>